<dbReference type="EMBL" id="AP022836">
    <property type="protein sequence ID" value="BCA99233.1"/>
    <property type="molecule type" value="Genomic_DNA"/>
</dbReference>
<proteinExistence type="predicted"/>
<feature type="transmembrane region" description="Helical" evidence="8">
    <location>
        <begin position="16"/>
        <end position="34"/>
    </location>
</feature>
<evidence type="ECO:0000256" key="3">
    <source>
        <dbReference type="ARBA" id="ARBA00022475"/>
    </source>
</evidence>
<reference evidence="9" key="1">
    <citation type="submission" date="2020-03" db="EMBL/GenBank/DDBJ databases">
        <title>Complete genome sequence of Acinetobacter baumannii ATCC19606T, which is a model strain for tolerization of antimicrobial agents.</title>
        <authorList>
            <person name="Tsubouchi T."/>
            <person name="Suzuki M."/>
            <person name="Niki M."/>
            <person name="Oinuma K."/>
            <person name="Niki M."/>
            <person name="Shibayama K."/>
            <person name="Kakeya H."/>
            <person name="Kaneko Y."/>
        </authorList>
    </citation>
    <scope>NUCLEOTIDE SEQUENCE</scope>
    <source>
        <strain evidence="9">ATCC19606</strain>
    </source>
</reference>
<evidence type="ECO:0000256" key="8">
    <source>
        <dbReference type="SAM" id="Phobius"/>
    </source>
</evidence>
<keyword evidence="3" id="KW-1003">Cell membrane</keyword>
<evidence type="ECO:0000256" key="2">
    <source>
        <dbReference type="ARBA" id="ARBA00022448"/>
    </source>
</evidence>
<keyword evidence="4 8" id="KW-0812">Transmembrane</keyword>
<keyword evidence="2" id="KW-0813">Transport</keyword>
<evidence type="ECO:0000256" key="1">
    <source>
        <dbReference type="ARBA" id="ARBA00004651"/>
    </source>
</evidence>
<keyword evidence="5 8" id="KW-1133">Transmembrane helix</keyword>
<sequence length="255" mass="27772">MSLKPKPHKTLNLSPPSLLALGFLGFIVFGTLLLKLPIANNGHVSWMDALFTATSAVTITGLSVLNIHESFTLFGQVIILLLIQSGGLGFMTFAILAALSLSPKVGLKQQMMAQDSLGQTSLSKVTFVAKGVVTYTLLFELIGTVILTTAFTPIYGFARGLYYAVFYSISSFNNAGFSLFSNSLVNFQSNYLICITISLLYTLGGLGFLVLMDIKQNKKWKKLSPNSKLILTTIAIINLVAFVLIWVLKHKILIP</sequence>
<dbReference type="GO" id="GO:0030001">
    <property type="term" value="P:metal ion transport"/>
    <property type="evidence" value="ECO:0007669"/>
    <property type="project" value="UniProtKB-ARBA"/>
</dbReference>
<evidence type="ECO:0000313" key="9">
    <source>
        <dbReference type="EMBL" id="BCA99233.1"/>
    </source>
</evidence>
<dbReference type="PANTHER" id="PTHR32024">
    <property type="entry name" value="TRK SYSTEM POTASSIUM UPTAKE PROTEIN TRKG-RELATED"/>
    <property type="match status" value="1"/>
</dbReference>
<dbReference type="GO" id="GO:0005886">
    <property type="term" value="C:plasma membrane"/>
    <property type="evidence" value="ECO:0007669"/>
    <property type="project" value="UniProtKB-SubCell"/>
</dbReference>
<accession>A0A6F8TEQ9</accession>
<organism evidence="9">
    <name type="scientific">Acinetobacter baumannii</name>
    <dbReference type="NCBI Taxonomy" id="470"/>
    <lineage>
        <taxon>Bacteria</taxon>
        <taxon>Pseudomonadati</taxon>
        <taxon>Pseudomonadota</taxon>
        <taxon>Gammaproteobacteria</taxon>
        <taxon>Moraxellales</taxon>
        <taxon>Moraxellaceae</taxon>
        <taxon>Acinetobacter</taxon>
        <taxon>Acinetobacter calcoaceticus/baumannii complex</taxon>
    </lineage>
</organism>
<evidence type="ECO:0000256" key="7">
    <source>
        <dbReference type="ARBA" id="ARBA00023136"/>
    </source>
</evidence>
<evidence type="ECO:0008006" key="10">
    <source>
        <dbReference type="Google" id="ProtNLM"/>
    </source>
</evidence>
<evidence type="ECO:0000256" key="6">
    <source>
        <dbReference type="ARBA" id="ARBA00023065"/>
    </source>
</evidence>
<comment type="subcellular location">
    <subcellularLocation>
        <location evidence="1">Cell membrane</location>
        <topology evidence="1">Multi-pass membrane protein</topology>
    </subcellularLocation>
</comment>
<feature type="transmembrane region" description="Helical" evidence="8">
    <location>
        <begin position="73"/>
        <end position="101"/>
    </location>
</feature>
<gene>
    <name evidence="9" type="ORF">ATCC19606_15690</name>
</gene>
<dbReference type="Pfam" id="PF02386">
    <property type="entry name" value="TrkH"/>
    <property type="match status" value="1"/>
</dbReference>
<feature type="transmembrane region" description="Helical" evidence="8">
    <location>
        <begin position="161"/>
        <end position="179"/>
    </location>
</feature>
<name>A0A6F8TEQ9_ACIBA</name>
<evidence type="ECO:0000256" key="5">
    <source>
        <dbReference type="ARBA" id="ARBA00022989"/>
    </source>
</evidence>
<protein>
    <recommendedName>
        <fullName evidence="10">Potassium transporter TrkH</fullName>
    </recommendedName>
</protein>
<dbReference type="PANTHER" id="PTHR32024:SF1">
    <property type="entry name" value="KTR SYSTEM POTASSIUM UPTAKE PROTEIN B"/>
    <property type="match status" value="1"/>
</dbReference>
<feature type="transmembrane region" description="Helical" evidence="8">
    <location>
        <begin position="191"/>
        <end position="209"/>
    </location>
</feature>
<feature type="transmembrane region" description="Helical" evidence="8">
    <location>
        <begin position="46"/>
        <end position="67"/>
    </location>
</feature>
<dbReference type="GO" id="GO:0008324">
    <property type="term" value="F:monoatomic cation transmembrane transporter activity"/>
    <property type="evidence" value="ECO:0007669"/>
    <property type="project" value="InterPro"/>
</dbReference>
<feature type="transmembrane region" description="Helical" evidence="8">
    <location>
        <begin position="132"/>
        <end position="155"/>
    </location>
</feature>
<keyword evidence="7 8" id="KW-0472">Membrane</keyword>
<dbReference type="InterPro" id="IPR003445">
    <property type="entry name" value="Cat_transpt"/>
</dbReference>
<dbReference type="AlphaFoldDB" id="A0A6F8TEQ9"/>
<keyword evidence="6" id="KW-0406">Ion transport</keyword>
<evidence type="ECO:0000256" key="4">
    <source>
        <dbReference type="ARBA" id="ARBA00022692"/>
    </source>
</evidence>
<feature type="transmembrane region" description="Helical" evidence="8">
    <location>
        <begin position="229"/>
        <end position="248"/>
    </location>
</feature>